<dbReference type="Pfam" id="PF00440">
    <property type="entry name" value="TetR_N"/>
    <property type="match status" value="1"/>
</dbReference>
<organism evidence="6 7">
    <name type="scientific">Luteibacter rhizovicinus DSM 16549</name>
    <dbReference type="NCBI Taxonomy" id="1440763"/>
    <lineage>
        <taxon>Bacteria</taxon>
        <taxon>Pseudomonadati</taxon>
        <taxon>Pseudomonadota</taxon>
        <taxon>Gammaproteobacteria</taxon>
        <taxon>Lysobacterales</taxon>
        <taxon>Rhodanobacteraceae</taxon>
        <taxon>Luteibacter</taxon>
    </lineage>
</organism>
<gene>
    <name evidence="6" type="ORF">BJI69_01330</name>
</gene>
<dbReference type="PANTHER" id="PTHR30055">
    <property type="entry name" value="HTH-TYPE TRANSCRIPTIONAL REGULATOR RUTR"/>
    <property type="match status" value="1"/>
</dbReference>
<dbReference type="InterPro" id="IPR036271">
    <property type="entry name" value="Tet_transcr_reg_TetR-rel_C_sf"/>
</dbReference>
<feature type="DNA-binding region" description="H-T-H motif" evidence="4">
    <location>
        <begin position="32"/>
        <end position="51"/>
    </location>
</feature>
<evidence type="ECO:0000256" key="1">
    <source>
        <dbReference type="ARBA" id="ARBA00023015"/>
    </source>
</evidence>
<evidence type="ECO:0000313" key="6">
    <source>
        <dbReference type="EMBL" id="APG02682.1"/>
    </source>
</evidence>
<dbReference type="FunFam" id="1.10.10.60:FF:000141">
    <property type="entry name" value="TetR family transcriptional regulator"/>
    <property type="match status" value="1"/>
</dbReference>
<dbReference type="KEGG" id="lrz:BJI69_01330"/>
<name>A0A1L3ENT5_9GAMM</name>
<dbReference type="SUPFAM" id="SSF48498">
    <property type="entry name" value="Tetracyclin repressor-like, C-terminal domain"/>
    <property type="match status" value="1"/>
</dbReference>
<dbReference type="Gene3D" id="1.10.357.10">
    <property type="entry name" value="Tetracycline Repressor, domain 2"/>
    <property type="match status" value="1"/>
</dbReference>
<evidence type="ECO:0000256" key="4">
    <source>
        <dbReference type="PROSITE-ProRule" id="PRU00335"/>
    </source>
</evidence>
<evidence type="ECO:0000259" key="5">
    <source>
        <dbReference type="PROSITE" id="PS50977"/>
    </source>
</evidence>
<feature type="domain" description="HTH tetR-type" evidence="5">
    <location>
        <begin position="10"/>
        <end position="69"/>
    </location>
</feature>
<dbReference type="GO" id="GO:0000976">
    <property type="term" value="F:transcription cis-regulatory region binding"/>
    <property type="evidence" value="ECO:0007669"/>
    <property type="project" value="TreeGrafter"/>
</dbReference>
<dbReference type="InterPro" id="IPR039536">
    <property type="entry name" value="TetR_C_Proteobacteria"/>
</dbReference>
<accession>A0A1L3ENT5</accession>
<dbReference type="RefSeq" id="WP_052767049.1">
    <property type="nucleotide sequence ID" value="NZ_CP017480.1"/>
</dbReference>
<proteinExistence type="predicted"/>
<protein>
    <recommendedName>
        <fullName evidence="5">HTH tetR-type domain-containing protein</fullName>
    </recommendedName>
</protein>
<dbReference type="InterPro" id="IPR009057">
    <property type="entry name" value="Homeodomain-like_sf"/>
</dbReference>
<sequence length="218" mass="24098">MTNLDPRPTSDRQQRVLQAACALFLRDGYRVSMGAVAREAGVSKQTVYAHFENKDTLFHAAVEQLVLPLHATLTPESRGLSTTLIALARAHQTYVMDQAHVALGRMLIAEAPRFPAAARTFFRTAIDTVATRLAGCMAEAMDDGMMRREDPEVAAELFLSMLHGLEGDRRLFGMHARGRKAQDDWARHAVTVFMHAYDILPDASALTNKKLGKGTEFS</sequence>
<dbReference type="STRING" id="1440763.BJI69_01330"/>
<dbReference type="PRINTS" id="PR00455">
    <property type="entry name" value="HTHTETR"/>
</dbReference>
<keyword evidence="3" id="KW-0804">Transcription</keyword>
<keyword evidence="7" id="KW-1185">Reference proteome</keyword>
<dbReference type="Pfam" id="PF14246">
    <property type="entry name" value="TetR_C_7"/>
    <property type="match status" value="1"/>
</dbReference>
<reference evidence="7" key="1">
    <citation type="submission" date="2016-09" db="EMBL/GenBank/DDBJ databases">
        <authorList>
            <person name="Lysoe E."/>
        </authorList>
    </citation>
    <scope>NUCLEOTIDE SEQUENCE [LARGE SCALE GENOMIC DNA]</scope>
    <source>
        <strain evidence="7">LJ96T</strain>
    </source>
</reference>
<dbReference type="Proteomes" id="UP000182987">
    <property type="component" value="Chromosome"/>
</dbReference>
<keyword evidence="1" id="KW-0805">Transcription regulation</keyword>
<dbReference type="EMBL" id="CP017480">
    <property type="protein sequence ID" value="APG02682.1"/>
    <property type="molecule type" value="Genomic_DNA"/>
</dbReference>
<dbReference type="SUPFAM" id="SSF46689">
    <property type="entry name" value="Homeodomain-like"/>
    <property type="match status" value="1"/>
</dbReference>
<dbReference type="InterPro" id="IPR050109">
    <property type="entry name" value="HTH-type_TetR-like_transc_reg"/>
</dbReference>
<dbReference type="OrthoDB" id="8535430at2"/>
<dbReference type="AlphaFoldDB" id="A0A1L3ENT5"/>
<evidence type="ECO:0000313" key="7">
    <source>
        <dbReference type="Proteomes" id="UP000182987"/>
    </source>
</evidence>
<evidence type="ECO:0000256" key="2">
    <source>
        <dbReference type="ARBA" id="ARBA00023125"/>
    </source>
</evidence>
<keyword evidence="2 4" id="KW-0238">DNA-binding</keyword>
<dbReference type="PANTHER" id="PTHR30055:SF234">
    <property type="entry name" value="HTH-TYPE TRANSCRIPTIONAL REGULATOR BETI"/>
    <property type="match status" value="1"/>
</dbReference>
<dbReference type="InterPro" id="IPR001647">
    <property type="entry name" value="HTH_TetR"/>
</dbReference>
<dbReference type="PROSITE" id="PS50977">
    <property type="entry name" value="HTH_TETR_2"/>
    <property type="match status" value="1"/>
</dbReference>
<dbReference type="GO" id="GO:0003700">
    <property type="term" value="F:DNA-binding transcription factor activity"/>
    <property type="evidence" value="ECO:0007669"/>
    <property type="project" value="TreeGrafter"/>
</dbReference>
<evidence type="ECO:0000256" key="3">
    <source>
        <dbReference type="ARBA" id="ARBA00023163"/>
    </source>
</evidence>